<reference evidence="8" key="1">
    <citation type="journal article" date="2014" name="Genome Announc.">
        <title>Draft genome sequence of the plant-pathogenic soil fungus Rhizoctonia solani anastomosis group 3 strain Rhs1AP.</title>
        <authorList>
            <person name="Cubeta M.A."/>
            <person name="Thomas E."/>
            <person name="Dean R.A."/>
            <person name="Jabaji S."/>
            <person name="Neate S.M."/>
            <person name="Tavantzis S."/>
            <person name="Toda T."/>
            <person name="Vilgalys R."/>
            <person name="Bharathan N."/>
            <person name="Fedorova-Abrams N."/>
            <person name="Pakala S.B."/>
            <person name="Pakala S.M."/>
            <person name="Zafar N."/>
            <person name="Joardar V."/>
            <person name="Losada L."/>
            <person name="Nierman W.C."/>
        </authorList>
    </citation>
    <scope>NUCLEOTIDE SEQUENCE [LARGE SCALE GENOMIC DNA]</scope>
    <source>
        <strain evidence="8">AG-3</strain>
    </source>
</reference>
<proteinExistence type="predicted"/>
<dbReference type="CDD" id="cd12148">
    <property type="entry name" value="fungal_TF_MHR"/>
    <property type="match status" value="1"/>
</dbReference>
<feature type="domain" description="Xylanolytic transcriptional activator regulatory" evidence="6">
    <location>
        <begin position="13"/>
        <end position="199"/>
    </location>
</feature>
<accession>X8JHT6</accession>
<evidence type="ECO:0000256" key="3">
    <source>
        <dbReference type="ARBA" id="ARBA00023015"/>
    </source>
</evidence>
<feature type="non-terminal residue" evidence="7">
    <location>
        <position position="293"/>
    </location>
</feature>
<dbReference type="AlphaFoldDB" id="X8JHT6"/>
<keyword evidence="5" id="KW-0539">Nucleus</keyword>
<organism evidence="7 8">
    <name type="scientific">Rhizoctonia solani AG-3 Rhs1AP</name>
    <dbReference type="NCBI Taxonomy" id="1086054"/>
    <lineage>
        <taxon>Eukaryota</taxon>
        <taxon>Fungi</taxon>
        <taxon>Dikarya</taxon>
        <taxon>Basidiomycota</taxon>
        <taxon>Agaricomycotina</taxon>
        <taxon>Agaricomycetes</taxon>
        <taxon>Cantharellales</taxon>
        <taxon>Ceratobasidiaceae</taxon>
        <taxon>Rhizoctonia</taxon>
    </lineage>
</organism>
<evidence type="ECO:0000256" key="2">
    <source>
        <dbReference type="ARBA" id="ARBA00022723"/>
    </source>
</evidence>
<dbReference type="EMBL" id="JATN01000318">
    <property type="protein sequence ID" value="EUC62558.1"/>
    <property type="molecule type" value="Genomic_DNA"/>
</dbReference>
<dbReference type="PANTHER" id="PTHR47338">
    <property type="entry name" value="ZN(II)2CYS6 TRANSCRIPTION FACTOR (EUROFUNG)-RELATED"/>
    <property type="match status" value="1"/>
</dbReference>
<dbReference type="GO" id="GO:0003677">
    <property type="term" value="F:DNA binding"/>
    <property type="evidence" value="ECO:0007669"/>
    <property type="project" value="InterPro"/>
</dbReference>
<evidence type="ECO:0000313" key="8">
    <source>
        <dbReference type="Proteomes" id="UP000030108"/>
    </source>
</evidence>
<dbReference type="InterPro" id="IPR050815">
    <property type="entry name" value="TF_fung"/>
</dbReference>
<dbReference type="GO" id="GO:0006351">
    <property type="term" value="P:DNA-templated transcription"/>
    <property type="evidence" value="ECO:0007669"/>
    <property type="project" value="InterPro"/>
</dbReference>
<evidence type="ECO:0000256" key="4">
    <source>
        <dbReference type="ARBA" id="ARBA00023163"/>
    </source>
</evidence>
<evidence type="ECO:0000259" key="6">
    <source>
        <dbReference type="Pfam" id="PF04082"/>
    </source>
</evidence>
<protein>
    <submittedName>
        <fullName evidence="7">Fungal specific transcription factor domain protein</fullName>
    </submittedName>
</protein>
<gene>
    <name evidence="7" type="ORF">RSOL_423330</name>
</gene>
<keyword evidence="2" id="KW-0479">Metal-binding</keyword>
<dbReference type="GO" id="GO:0005634">
    <property type="term" value="C:nucleus"/>
    <property type="evidence" value="ECO:0007669"/>
    <property type="project" value="UniProtKB-SubCell"/>
</dbReference>
<dbReference type="GO" id="GO:0000981">
    <property type="term" value="F:DNA-binding transcription factor activity, RNA polymerase II-specific"/>
    <property type="evidence" value="ECO:0007669"/>
    <property type="project" value="InterPro"/>
</dbReference>
<evidence type="ECO:0000256" key="1">
    <source>
        <dbReference type="ARBA" id="ARBA00004123"/>
    </source>
</evidence>
<evidence type="ECO:0000256" key="5">
    <source>
        <dbReference type="ARBA" id="ARBA00023242"/>
    </source>
</evidence>
<dbReference type="Pfam" id="PF04082">
    <property type="entry name" value="Fungal_trans"/>
    <property type="match status" value="1"/>
</dbReference>
<keyword evidence="3" id="KW-0805">Transcription regulation</keyword>
<sequence length="293" mass="33365">MFMQRTQISGFELHIGRVLRSFQPGSSEPAVPALYYAMLLLGCHFISEPELKFWESMFFERTKLEIETNIARAHSNDTSKYNPLHHLQAMVMLGQWFYFKCRLLEGYVYMTRAMHHKLKPPRRGAGRWSPRDPVELGEAINLWWACLMRDFIGTVLNGLPPSISLEEIKTVWPVSLSDFEDWSGSELSNDNHSIASLFDPEHFHIVTDISKDTANSIAAKATILICCAGKLDTERISNSEVTDEWWARFEECDRTIQSFAKSTRKAKSNSVGELYFAGAVEHPGSKAQLLDSP</sequence>
<dbReference type="Proteomes" id="UP000030108">
    <property type="component" value="Unassembled WGS sequence"/>
</dbReference>
<dbReference type="GO" id="GO:0008270">
    <property type="term" value="F:zinc ion binding"/>
    <property type="evidence" value="ECO:0007669"/>
    <property type="project" value="InterPro"/>
</dbReference>
<dbReference type="OrthoDB" id="2309723at2759"/>
<evidence type="ECO:0000313" key="7">
    <source>
        <dbReference type="EMBL" id="EUC62558.1"/>
    </source>
</evidence>
<comment type="subcellular location">
    <subcellularLocation>
        <location evidence="1">Nucleus</location>
    </subcellularLocation>
</comment>
<name>X8JHT6_9AGAM</name>
<comment type="caution">
    <text evidence="7">The sequence shown here is derived from an EMBL/GenBank/DDBJ whole genome shotgun (WGS) entry which is preliminary data.</text>
</comment>
<keyword evidence="4" id="KW-0804">Transcription</keyword>
<dbReference type="PANTHER" id="PTHR47338:SF29">
    <property type="entry name" value="ZN(2)-C6 FUNGAL-TYPE DOMAIN-CONTAINING PROTEIN"/>
    <property type="match status" value="1"/>
</dbReference>
<dbReference type="InterPro" id="IPR007219">
    <property type="entry name" value="XnlR_reg_dom"/>
</dbReference>